<gene>
    <name evidence="3" type="ORF">DPMN_093864</name>
</gene>
<name>A0A9D4R1E5_DREPO</name>
<feature type="transmembrane region" description="Helical" evidence="1">
    <location>
        <begin position="12"/>
        <end position="28"/>
    </location>
</feature>
<dbReference type="EMBL" id="JAIWYP010000003">
    <property type="protein sequence ID" value="KAH3851384.1"/>
    <property type="molecule type" value="Genomic_DNA"/>
</dbReference>
<feature type="transmembrane region" description="Helical" evidence="1">
    <location>
        <begin position="48"/>
        <end position="69"/>
    </location>
</feature>
<reference evidence="3" key="1">
    <citation type="journal article" date="2019" name="bioRxiv">
        <title>The Genome of the Zebra Mussel, Dreissena polymorpha: A Resource for Invasive Species Research.</title>
        <authorList>
            <person name="McCartney M.A."/>
            <person name="Auch B."/>
            <person name="Kono T."/>
            <person name="Mallez S."/>
            <person name="Zhang Y."/>
            <person name="Obille A."/>
            <person name="Becker A."/>
            <person name="Abrahante J.E."/>
            <person name="Garbe J."/>
            <person name="Badalamenti J.P."/>
            <person name="Herman A."/>
            <person name="Mangelson H."/>
            <person name="Liachko I."/>
            <person name="Sullivan S."/>
            <person name="Sone E.D."/>
            <person name="Koren S."/>
            <person name="Silverstein K.A.T."/>
            <person name="Beckman K.B."/>
            <person name="Gohl D.M."/>
        </authorList>
    </citation>
    <scope>NUCLEOTIDE SEQUENCE</scope>
    <source>
        <strain evidence="3">Duluth1</strain>
        <tissue evidence="3">Whole animal</tissue>
    </source>
</reference>
<organism evidence="3 4">
    <name type="scientific">Dreissena polymorpha</name>
    <name type="common">Zebra mussel</name>
    <name type="synonym">Mytilus polymorpha</name>
    <dbReference type="NCBI Taxonomy" id="45954"/>
    <lineage>
        <taxon>Eukaryota</taxon>
        <taxon>Metazoa</taxon>
        <taxon>Spiralia</taxon>
        <taxon>Lophotrochozoa</taxon>
        <taxon>Mollusca</taxon>
        <taxon>Bivalvia</taxon>
        <taxon>Autobranchia</taxon>
        <taxon>Heteroconchia</taxon>
        <taxon>Euheterodonta</taxon>
        <taxon>Imparidentia</taxon>
        <taxon>Neoheterodontei</taxon>
        <taxon>Myida</taxon>
        <taxon>Dreissenoidea</taxon>
        <taxon>Dreissenidae</taxon>
        <taxon>Dreissena</taxon>
    </lineage>
</organism>
<proteinExistence type="predicted"/>
<dbReference type="AlphaFoldDB" id="A0A9D4R1E5"/>
<accession>A0A9D4R1E5</accession>
<sequence>MQVFTHYMSMQVFTHYMLMQVFTHYMAMQLFTHYMPMQVFTHYMSMQVFTYICLAGAHSLYVLQVLVTVNDRQSLGAQLLTICGQRVAYKLAGMDAQMMVDLMSNVNPALSTWLKAMVCRYKPCLIHLAQSYGM</sequence>
<dbReference type="Proteomes" id="UP000828390">
    <property type="component" value="Unassembled WGS sequence"/>
</dbReference>
<dbReference type="InterPro" id="IPR029257">
    <property type="entry name" value="RAB3GAP2_C"/>
</dbReference>
<protein>
    <recommendedName>
        <fullName evidence="2">Rab3GAP regulatory subunit C-terminal domain-containing protein</fullName>
    </recommendedName>
</protein>
<keyword evidence="1" id="KW-0472">Membrane</keyword>
<feature type="domain" description="Rab3GAP regulatory subunit C-terminal" evidence="2">
    <location>
        <begin position="64"/>
        <end position="122"/>
    </location>
</feature>
<evidence type="ECO:0000313" key="3">
    <source>
        <dbReference type="EMBL" id="KAH3851384.1"/>
    </source>
</evidence>
<keyword evidence="1" id="KW-0812">Transmembrane</keyword>
<evidence type="ECO:0000259" key="2">
    <source>
        <dbReference type="Pfam" id="PF14656"/>
    </source>
</evidence>
<keyword evidence="4" id="KW-1185">Reference proteome</keyword>
<comment type="caution">
    <text evidence="3">The sequence shown here is derived from an EMBL/GenBank/DDBJ whole genome shotgun (WGS) entry which is preliminary data.</text>
</comment>
<reference evidence="3" key="2">
    <citation type="submission" date="2020-11" db="EMBL/GenBank/DDBJ databases">
        <authorList>
            <person name="McCartney M.A."/>
            <person name="Auch B."/>
            <person name="Kono T."/>
            <person name="Mallez S."/>
            <person name="Becker A."/>
            <person name="Gohl D.M."/>
            <person name="Silverstein K.A.T."/>
            <person name="Koren S."/>
            <person name="Bechman K.B."/>
            <person name="Herman A."/>
            <person name="Abrahante J.E."/>
            <person name="Garbe J."/>
        </authorList>
    </citation>
    <scope>NUCLEOTIDE SEQUENCE</scope>
    <source>
        <strain evidence="3">Duluth1</strain>
        <tissue evidence="3">Whole animal</tissue>
    </source>
</reference>
<evidence type="ECO:0000256" key="1">
    <source>
        <dbReference type="SAM" id="Phobius"/>
    </source>
</evidence>
<keyword evidence="1" id="KW-1133">Transmembrane helix</keyword>
<evidence type="ECO:0000313" key="4">
    <source>
        <dbReference type="Proteomes" id="UP000828390"/>
    </source>
</evidence>
<dbReference type="Pfam" id="PF14656">
    <property type="entry name" value="RAB3GAP2_C"/>
    <property type="match status" value="1"/>
</dbReference>